<protein>
    <submittedName>
        <fullName evidence="2">Conjugal transfer protein</fullName>
    </submittedName>
</protein>
<proteinExistence type="predicted"/>
<reference evidence="2 3" key="1">
    <citation type="submission" date="2018-02" db="EMBL/GenBank/DDBJ databases">
        <title>Jeotgalibacillus proteolyticum sp. nov. a protease producing bacterium isolated from ocean sediments of Laizhou Bay.</title>
        <authorList>
            <person name="Li Y."/>
        </authorList>
    </citation>
    <scope>NUCLEOTIDE SEQUENCE [LARGE SCALE GENOMIC DNA]</scope>
    <source>
        <strain evidence="2 3">22-7</strain>
    </source>
</reference>
<dbReference type="Proteomes" id="UP000239047">
    <property type="component" value="Unassembled WGS sequence"/>
</dbReference>
<dbReference type="CDD" id="cd16386">
    <property type="entry name" value="TcpC_N"/>
    <property type="match status" value="1"/>
</dbReference>
<dbReference type="EMBL" id="PREZ01000009">
    <property type="protein sequence ID" value="PPA68687.1"/>
    <property type="molecule type" value="Genomic_DNA"/>
</dbReference>
<evidence type="ECO:0000313" key="2">
    <source>
        <dbReference type="EMBL" id="PPA68764.1"/>
    </source>
</evidence>
<dbReference type="InterPro" id="IPR024735">
    <property type="entry name" value="TcpC"/>
</dbReference>
<organism evidence="2 3">
    <name type="scientific">Jeotgalibacillus proteolyticus</name>
    <dbReference type="NCBI Taxonomy" id="2082395"/>
    <lineage>
        <taxon>Bacteria</taxon>
        <taxon>Bacillati</taxon>
        <taxon>Bacillota</taxon>
        <taxon>Bacilli</taxon>
        <taxon>Bacillales</taxon>
        <taxon>Caryophanaceae</taxon>
        <taxon>Jeotgalibacillus</taxon>
    </lineage>
</organism>
<dbReference type="AlphaFoldDB" id="A0A2S5G759"/>
<evidence type="ECO:0000313" key="1">
    <source>
        <dbReference type="EMBL" id="PPA68687.1"/>
    </source>
</evidence>
<evidence type="ECO:0000313" key="3">
    <source>
        <dbReference type="Proteomes" id="UP000239047"/>
    </source>
</evidence>
<accession>A0A2S5G759</accession>
<gene>
    <name evidence="1" type="ORF">C4B60_19135</name>
    <name evidence="2" type="ORF">C4B60_19565</name>
</gene>
<dbReference type="OrthoDB" id="4084447at2"/>
<keyword evidence="3" id="KW-1185">Reference proteome</keyword>
<name>A0A2S5G759_9BACL</name>
<dbReference type="CDD" id="cd16428">
    <property type="entry name" value="TcpC_C"/>
    <property type="match status" value="1"/>
</dbReference>
<dbReference type="Pfam" id="PF12642">
    <property type="entry name" value="TpcC"/>
    <property type="match status" value="1"/>
</dbReference>
<dbReference type="Gene3D" id="3.10.450.540">
    <property type="match status" value="2"/>
</dbReference>
<dbReference type="EMBL" id="PREZ01000009">
    <property type="protein sequence ID" value="PPA68764.1"/>
    <property type="molecule type" value="Genomic_DNA"/>
</dbReference>
<dbReference type="InterPro" id="IPR035628">
    <property type="entry name" value="TcpC_C"/>
</dbReference>
<sequence length="303" mass="34237">MKKREYPKTVFRKKVFKGAFWTVFSLALFLSVVSIIRVANATEGSAAADEETVVEEEGTNHATGVGAQTFAQNFAENYFIWENTDEGKEDRVDRLSEYLAAGLDSHAGLGFEGMEWDSRINKTQIWSVEETGNDSAVITLRVLQDLRKGKEKAGPYEKYFAVPVKTDGQSFVVNQTPYIVPAPEKPELAAESSIDDKGRVNDSALHSEVEGFLNTFFRVYANGEQNELSYYTESNDLQTMDGALTFKEVQKVVVKQGETNEEFLVETLIGFEEKHTKASMAYPYELRIFKEDGRWIVRDIKNK</sequence>
<dbReference type="RefSeq" id="WP_104059648.1">
    <property type="nucleotide sequence ID" value="NZ_PREZ01000009.1"/>
</dbReference>
<comment type="caution">
    <text evidence="2">The sequence shown here is derived from an EMBL/GenBank/DDBJ whole genome shotgun (WGS) entry which is preliminary data.</text>
</comment>